<reference evidence="1 2" key="1">
    <citation type="submission" date="2016-02" db="EMBL/GenBank/DDBJ databases">
        <title>Genome sequence of Clostridium colicanis DSM 13634.</title>
        <authorList>
            <person name="Poehlein A."/>
            <person name="Daniel R."/>
        </authorList>
    </citation>
    <scope>NUCLEOTIDE SEQUENCE [LARGE SCALE GENOMIC DNA]</scope>
    <source>
        <strain evidence="1 2">DSM 13634</strain>
    </source>
</reference>
<dbReference type="EMBL" id="LTBB01000006">
    <property type="protein sequence ID" value="KYH28949.1"/>
    <property type="molecule type" value="Genomic_DNA"/>
</dbReference>
<keyword evidence="2" id="KW-1185">Reference proteome</keyword>
<evidence type="ECO:0000313" key="1">
    <source>
        <dbReference type="EMBL" id="KYH28949.1"/>
    </source>
</evidence>
<gene>
    <name evidence="1" type="ORF">CLCOL_13890</name>
</gene>
<accession>A0A151AMU1</accession>
<evidence type="ECO:0000313" key="2">
    <source>
        <dbReference type="Proteomes" id="UP000075374"/>
    </source>
</evidence>
<proteinExistence type="predicted"/>
<protein>
    <submittedName>
        <fullName evidence="1">Uncharacterized protein</fullName>
    </submittedName>
</protein>
<comment type="caution">
    <text evidence="1">The sequence shown here is derived from an EMBL/GenBank/DDBJ whole genome shotgun (WGS) entry which is preliminary data.</text>
</comment>
<organism evidence="1 2">
    <name type="scientific">Clostridium colicanis DSM 13634</name>
    <dbReference type="NCBI Taxonomy" id="1121305"/>
    <lineage>
        <taxon>Bacteria</taxon>
        <taxon>Bacillati</taxon>
        <taxon>Bacillota</taxon>
        <taxon>Clostridia</taxon>
        <taxon>Eubacteriales</taxon>
        <taxon>Clostridiaceae</taxon>
        <taxon>Clostridium</taxon>
    </lineage>
</organism>
<dbReference type="AlphaFoldDB" id="A0A151AMU1"/>
<dbReference type="Proteomes" id="UP000075374">
    <property type="component" value="Unassembled WGS sequence"/>
</dbReference>
<dbReference type="RefSeq" id="WP_061858248.1">
    <property type="nucleotide sequence ID" value="NZ_LTBB01000006.1"/>
</dbReference>
<dbReference type="STRING" id="1121305.CLCOL_13890"/>
<dbReference type="PATRIC" id="fig|1121305.3.peg.1394"/>
<name>A0A151AMU1_9CLOT</name>
<sequence length="120" mass="13619">MDRVSDANGKQPVLSVIVDKKRSIFDNIVFKIEEHEHGIISDATLEKIRNLLEKAIPNIGEGEHEAFKNEGTPLLNLLYNVEEVEVELYAINAVKSVEGYKKFENEILDSARVDLEILVR</sequence>